<organism evidence="1 2">
    <name type="scientific">Panagrolaimus sp. JU765</name>
    <dbReference type="NCBI Taxonomy" id="591449"/>
    <lineage>
        <taxon>Eukaryota</taxon>
        <taxon>Metazoa</taxon>
        <taxon>Ecdysozoa</taxon>
        <taxon>Nematoda</taxon>
        <taxon>Chromadorea</taxon>
        <taxon>Rhabditida</taxon>
        <taxon>Tylenchina</taxon>
        <taxon>Panagrolaimomorpha</taxon>
        <taxon>Panagrolaimoidea</taxon>
        <taxon>Panagrolaimidae</taxon>
        <taxon>Panagrolaimus</taxon>
    </lineage>
</organism>
<dbReference type="Proteomes" id="UP000887576">
    <property type="component" value="Unplaced"/>
</dbReference>
<evidence type="ECO:0000313" key="1">
    <source>
        <dbReference type="Proteomes" id="UP000887576"/>
    </source>
</evidence>
<proteinExistence type="predicted"/>
<accession>A0AC34RIE1</accession>
<dbReference type="WBParaSite" id="JU765_v2.g726.t1">
    <property type="protein sequence ID" value="JU765_v2.g726.t1"/>
    <property type="gene ID" value="JU765_v2.g726"/>
</dbReference>
<evidence type="ECO:0000313" key="2">
    <source>
        <dbReference type="WBParaSite" id="JU765_v2.g726.t1"/>
    </source>
</evidence>
<reference evidence="2" key="1">
    <citation type="submission" date="2022-11" db="UniProtKB">
        <authorList>
            <consortium name="WormBaseParasite"/>
        </authorList>
    </citation>
    <scope>IDENTIFICATION</scope>
</reference>
<protein>
    <submittedName>
        <fullName evidence="2">Uncharacterized protein</fullName>
    </submittedName>
</protein>
<name>A0AC34RIE1_9BILA</name>
<sequence>MGAFAQLKLLLWKNILTQIRSAKFTALEFILPLVLIVSSFGALIGLKNKYEKDYADIYYSSWPVTGSGYDLIIDPGNGGTILDLETIYTGKNGDCDFLSIKFENQSIIVGIDFYYAPSTP</sequence>